<organism evidence="3 4">
    <name type="scientific">Psittacicella melopsittaci</name>
    <dbReference type="NCBI Taxonomy" id="2028576"/>
    <lineage>
        <taxon>Bacteria</taxon>
        <taxon>Pseudomonadati</taxon>
        <taxon>Pseudomonadota</taxon>
        <taxon>Gammaproteobacteria</taxon>
        <taxon>Pasteurellales</taxon>
        <taxon>Psittacicellaceae</taxon>
        <taxon>Psittacicella</taxon>
    </lineage>
</organism>
<feature type="coiled-coil region" evidence="1">
    <location>
        <begin position="149"/>
        <end position="186"/>
    </location>
</feature>
<evidence type="ECO:0000313" key="3">
    <source>
        <dbReference type="EMBL" id="RIY31747.1"/>
    </source>
</evidence>
<dbReference type="AlphaFoldDB" id="A0A3A1Y6K7"/>
<feature type="transmembrane region" description="Helical" evidence="2">
    <location>
        <begin position="232"/>
        <end position="251"/>
    </location>
</feature>
<gene>
    <name evidence="3" type="ORF">CJP74_06430</name>
</gene>
<keyword evidence="2" id="KW-0812">Transmembrane</keyword>
<evidence type="ECO:0000313" key="4">
    <source>
        <dbReference type="Proteomes" id="UP000266258"/>
    </source>
</evidence>
<comment type="caution">
    <text evidence="3">The sequence shown here is derived from an EMBL/GenBank/DDBJ whole genome shotgun (WGS) entry which is preliminary data.</text>
</comment>
<dbReference type="EMBL" id="NRJH01000055">
    <property type="protein sequence ID" value="RIY31747.1"/>
    <property type="molecule type" value="Genomic_DNA"/>
</dbReference>
<keyword evidence="2" id="KW-1133">Transmembrane helix</keyword>
<keyword evidence="2" id="KW-0472">Membrane</keyword>
<keyword evidence="1" id="KW-0175">Coiled coil</keyword>
<sequence>MLEDKTLSKSLTQLNEKLEAKLKEQEQLVNDLKLQVDQYKQELVNLEQNYKDELEKINQQNHNWKLSEEENKNLQKQVNDITAHLEALAEENEKAKDHLEQLSYGLGTQQEYLNKALEVGDIAKAKGYVVSFEVQDPSKSLLGQYKPYYENLQARVKSVQNLEALVKREENILKQEKAKFNAQKQQYTLALELQDYLVREKVLNHNENPDTAIAKLRDVIVPKRGFLPRFPLWSLGFFFGAFILVIFTILFDSVKHYYLDGEDRERVNVEASKFVTFPSSFPLTLDATSSTKLSYLEIAKKQTSELTIAAVNDVSNRRGFENLNPTQLNSDIQDLVKQIKEFADKASVRVVVKVESQTNTSLTNVYVLVDNKHITFTNFTDLYNRAVALQQEVYKYNSLQTPNNSRSNRINLQNYTMTFNGIQNKYKELSSVFNQLISVFNQLKP</sequence>
<reference evidence="3 4" key="1">
    <citation type="submission" date="2017-08" db="EMBL/GenBank/DDBJ databases">
        <title>Reclassification of Bisgaard taxon 37 and 44.</title>
        <authorList>
            <person name="Christensen H."/>
        </authorList>
    </citation>
    <scope>NUCLEOTIDE SEQUENCE [LARGE SCALE GENOMIC DNA]</scope>
    <source>
        <strain evidence="3 4">B96_4</strain>
    </source>
</reference>
<evidence type="ECO:0000256" key="2">
    <source>
        <dbReference type="SAM" id="Phobius"/>
    </source>
</evidence>
<proteinExistence type="predicted"/>
<name>A0A3A1Y6K7_9GAMM</name>
<dbReference type="Proteomes" id="UP000266258">
    <property type="component" value="Unassembled WGS sequence"/>
</dbReference>
<keyword evidence="4" id="KW-1185">Reference proteome</keyword>
<protein>
    <submittedName>
        <fullName evidence="3">Uncharacterized protein</fullName>
    </submittedName>
</protein>
<feature type="coiled-coil region" evidence="1">
    <location>
        <begin position="8"/>
        <end position="105"/>
    </location>
</feature>
<accession>A0A3A1Y6K7</accession>
<evidence type="ECO:0000256" key="1">
    <source>
        <dbReference type="SAM" id="Coils"/>
    </source>
</evidence>
<dbReference type="RefSeq" id="WP_119497456.1">
    <property type="nucleotide sequence ID" value="NZ_NRJH01000055.1"/>
</dbReference>